<reference evidence="2" key="1">
    <citation type="journal article" date="2022" name="Mol. Ecol. Resour.">
        <title>The genomes of chicory, endive, great burdock and yacon provide insights into Asteraceae palaeo-polyploidization history and plant inulin production.</title>
        <authorList>
            <person name="Fan W."/>
            <person name="Wang S."/>
            <person name="Wang H."/>
            <person name="Wang A."/>
            <person name="Jiang F."/>
            <person name="Liu H."/>
            <person name="Zhao H."/>
            <person name="Xu D."/>
            <person name="Zhang Y."/>
        </authorList>
    </citation>
    <scope>NUCLEOTIDE SEQUENCE [LARGE SCALE GENOMIC DNA]</scope>
    <source>
        <strain evidence="2">cv. Niubang</strain>
    </source>
</reference>
<evidence type="ECO:0000313" key="1">
    <source>
        <dbReference type="EMBL" id="KAI3691602.1"/>
    </source>
</evidence>
<proteinExistence type="predicted"/>
<accession>A0ACB8Z223</accession>
<gene>
    <name evidence="1" type="ORF">L6452_31399</name>
</gene>
<comment type="caution">
    <text evidence="1">The sequence shown here is derived from an EMBL/GenBank/DDBJ whole genome shotgun (WGS) entry which is preliminary data.</text>
</comment>
<organism evidence="1 2">
    <name type="scientific">Arctium lappa</name>
    <name type="common">Greater burdock</name>
    <name type="synonym">Lappa major</name>
    <dbReference type="NCBI Taxonomy" id="4217"/>
    <lineage>
        <taxon>Eukaryota</taxon>
        <taxon>Viridiplantae</taxon>
        <taxon>Streptophyta</taxon>
        <taxon>Embryophyta</taxon>
        <taxon>Tracheophyta</taxon>
        <taxon>Spermatophyta</taxon>
        <taxon>Magnoliopsida</taxon>
        <taxon>eudicotyledons</taxon>
        <taxon>Gunneridae</taxon>
        <taxon>Pentapetalae</taxon>
        <taxon>asterids</taxon>
        <taxon>campanulids</taxon>
        <taxon>Asterales</taxon>
        <taxon>Asteraceae</taxon>
        <taxon>Carduoideae</taxon>
        <taxon>Cardueae</taxon>
        <taxon>Arctiinae</taxon>
        <taxon>Arctium</taxon>
    </lineage>
</organism>
<protein>
    <submittedName>
        <fullName evidence="1">Uncharacterized protein</fullName>
    </submittedName>
</protein>
<dbReference type="Proteomes" id="UP001055879">
    <property type="component" value="Linkage Group LG11"/>
</dbReference>
<reference evidence="1 2" key="2">
    <citation type="journal article" date="2022" name="Mol. Ecol. Resour.">
        <title>The genomes of chicory, endive, great burdock and yacon provide insights into Asteraceae paleo-polyploidization history and plant inulin production.</title>
        <authorList>
            <person name="Fan W."/>
            <person name="Wang S."/>
            <person name="Wang H."/>
            <person name="Wang A."/>
            <person name="Jiang F."/>
            <person name="Liu H."/>
            <person name="Zhao H."/>
            <person name="Xu D."/>
            <person name="Zhang Y."/>
        </authorList>
    </citation>
    <scope>NUCLEOTIDE SEQUENCE [LARGE SCALE GENOMIC DNA]</scope>
    <source>
        <strain evidence="2">cv. Niubang</strain>
    </source>
</reference>
<dbReference type="EMBL" id="CM042057">
    <property type="protein sequence ID" value="KAI3691602.1"/>
    <property type="molecule type" value="Genomic_DNA"/>
</dbReference>
<evidence type="ECO:0000313" key="2">
    <source>
        <dbReference type="Proteomes" id="UP001055879"/>
    </source>
</evidence>
<keyword evidence="2" id="KW-1185">Reference proteome</keyword>
<name>A0ACB8Z223_ARCLA</name>
<sequence>MENQLMLSNASDEVITELSIANTELENRSWSLFAILLSIGHPVPPIQLASRCTSFEASMEFVEFVCSTPNSPLSLTIDGLVTVSSAVCVGLKRFLWNSTRGLKILAPRGIKTGECWRKRASEEVEIAYYRKRRRLLPDDATEKVDQTDLAMPFRISNVCGKVYIHVDDDTVRSVIMNARKQSVGISNDNRPDEVAVKMPSLLNFDAQPLNYGLKGKHEGEREMGTILSTKELGSNNRFLVNDSYIRFPSPSTSISGGDYFQFQSSSHLTASSIVRIEDIEREKCSLSKKCSTASCQTDDNKKVLSLVKAWIDKCSSRANNNSLERQRLVEGREDQRILDSASHRGDVEILSNNTVYGEMTPEPNYGNWNALSCNDMTPCSVNGEKAFCQEVGEQSIVTPRDTENLSTKEAHMDDLKEEEKSICGSGELLCSQRNEGDAENLSLSKEMACKDDYKKKSSIRGKHTSLATELNLRTSTKELNSLERKHQPESNVEPEVDPKDEKTYTVQTASITTNKGIDIGAHMEQKDGREDKRSVFVKQKSKPTCDQKMHTIEKTERIKENKEKPTSISVKDHSEPKILPMFDSYIVEEEEGSGGYGTVYKARRKKDGTTFAVKYPHANANKHHVHNELKMLERFGGKNFVIKYEGSFKSGNSHCIVLQHFPHDRPEVLKREIDVYQLRWYGYCLFRALASLHKQGVVHRDVKPGNFLYSCKAAKGYLIDFNLATDLHQKFGSTEKSKSYHAASFGLVPPSHPQSLPPNKSRKYTSSKALEAGAHSKSLLLHKNLKRKADQLKDHKDMNMHSVMKSQGADGSGITSTKDATSTRVPSAERLREPIPCKGRKELLNLVHEAMQAPDHEATNTPTSKRKRVAAPPAKSDKKFIYLTPMPLQCTGVAVAGAGLLKNKGEGKQRKEGPCVGTKGFRAPEVLFKSTHQGPKVDVWSAGVTLLYFIIGRTPFVGDPDQNIKEIAKLRGSEDLWEVAKLHDRESSFPPELFQIQSLPSTELQEWCKQNTRRPDFLEVIPRSLIDLVDKCLMVNPRARISAEDAFRHEFFMPCFRDIEKHRLLRQKLSLDKCDGLQ</sequence>